<dbReference type="InterPro" id="IPR020556">
    <property type="entry name" value="Amidase_CS"/>
</dbReference>
<dbReference type="EMBL" id="JBHUNA010000038">
    <property type="protein sequence ID" value="MFD2762106.1"/>
    <property type="molecule type" value="Genomic_DNA"/>
</dbReference>
<dbReference type="InterPro" id="IPR023631">
    <property type="entry name" value="Amidase_dom"/>
</dbReference>
<name>A0ABW5V7X9_9BACI</name>
<organism evidence="2 3">
    <name type="scientific">Lentibacillus juripiscarius</name>
    <dbReference type="NCBI Taxonomy" id="257446"/>
    <lineage>
        <taxon>Bacteria</taxon>
        <taxon>Bacillati</taxon>
        <taxon>Bacillota</taxon>
        <taxon>Bacilli</taxon>
        <taxon>Bacillales</taxon>
        <taxon>Bacillaceae</taxon>
        <taxon>Lentibacillus</taxon>
    </lineage>
</organism>
<accession>A0ABW5V7X9</accession>
<dbReference type="Proteomes" id="UP001597502">
    <property type="component" value="Unassembled WGS sequence"/>
</dbReference>
<dbReference type="RefSeq" id="WP_382395283.1">
    <property type="nucleotide sequence ID" value="NZ_JBHUNA010000038.1"/>
</dbReference>
<dbReference type="PANTHER" id="PTHR43372">
    <property type="entry name" value="FATTY-ACID AMIDE HYDROLASE"/>
    <property type="match status" value="1"/>
</dbReference>
<feature type="domain" description="Amidase" evidence="1">
    <location>
        <begin position="38"/>
        <end position="464"/>
    </location>
</feature>
<dbReference type="InterPro" id="IPR052739">
    <property type="entry name" value="FAAH2"/>
</dbReference>
<comment type="caution">
    <text evidence="2">The sequence shown here is derived from an EMBL/GenBank/DDBJ whole genome shotgun (WGS) entry which is preliminary data.</text>
</comment>
<evidence type="ECO:0000313" key="2">
    <source>
        <dbReference type="EMBL" id="MFD2762106.1"/>
    </source>
</evidence>
<gene>
    <name evidence="2" type="ORF">ACFSUO_14200</name>
</gene>
<proteinExistence type="predicted"/>
<dbReference type="SUPFAM" id="SSF75304">
    <property type="entry name" value="Amidase signature (AS) enzymes"/>
    <property type="match status" value="1"/>
</dbReference>
<protein>
    <submittedName>
        <fullName evidence="2">Amidase</fullName>
    </submittedName>
</protein>
<dbReference type="PANTHER" id="PTHR43372:SF4">
    <property type="entry name" value="FATTY-ACID AMIDE HYDROLASE 2"/>
    <property type="match status" value="1"/>
</dbReference>
<dbReference type="PROSITE" id="PS00571">
    <property type="entry name" value="AMIDASES"/>
    <property type="match status" value="1"/>
</dbReference>
<evidence type="ECO:0000313" key="3">
    <source>
        <dbReference type="Proteomes" id="UP001597502"/>
    </source>
</evidence>
<dbReference type="InterPro" id="IPR036928">
    <property type="entry name" value="AS_sf"/>
</dbReference>
<evidence type="ECO:0000259" key="1">
    <source>
        <dbReference type="Pfam" id="PF01425"/>
    </source>
</evidence>
<sequence length="485" mass="53454">MSENVKNFKPNFSQETILNMDAISIANAIKSEKITSFEVVSTFIEHAKKINPLINAIVEDRYDAAISEALEKDNQTEKADKGPLFGVPISVKEAFQVANMKMTGGLVSRKHLIAREDAKVIKKLKSAGAIILGKTNTPMLCFCQETDNKLYGRTNNPWDVTRTPGGSSGGEGALLGAGGAAAGIGSDIGGSIRFPSHFNGVVGFKPGKFQVSADGHFPSNSHALQERMSGMGPMGKSVRDMELLYGIIADTPPAEQSLDDVNIEILSEDTNVPLSKKTKDMLDRMEQFLRTSFSVNRSIPPYFGSSARLWQEIMSMDGGREMEKLVFNNDRLNVLAAYAKEKLTKKTQIHPFLSWALIGAKLFKPSASRTREIENIVEQGDDRLADYLKNRLLIFPVYHTGAPTHGKVYQEIFSIRKTFLQYMPYVAYANVWGLPSLTIPAGTDENEMPIGVQIISMNGNESAIFQLGKIVEDNVRGYVRSMKLD</sequence>
<dbReference type="Gene3D" id="3.90.1300.10">
    <property type="entry name" value="Amidase signature (AS) domain"/>
    <property type="match status" value="1"/>
</dbReference>
<keyword evidence="3" id="KW-1185">Reference proteome</keyword>
<reference evidence="3" key="1">
    <citation type="journal article" date="2019" name="Int. J. Syst. Evol. Microbiol.">
        <title>The Global Catalogue of Microorganisms (GCM) 10K type strain sequencing project: providing services to taxonomists for standard genome sequencing and annotation.</title>
        <authorList>
            <consortium name="The Broad Institute Genomics Platform"/>
            <consortium name="The Broad Institute Genome Sequencing Center for Infectious Disease"/>
            <person name="Wu L."/>
            <person name="Ma J."/>
        </authorList>
    </citation>
    <scope>NUCLEOTIDE SEQUENCE [LARGE SCALE GENOMIC DNA]</scope>
    <source>
        <strain evidence="3">TISTR 1535</strain>
    </source>
</reference>
<dbReference type="Pfam" id="PF01425">
    <property type="entry name" value="Amidase"/>
    <property type="match status" value="1"/>
</dbReference>